<dbReference type="InterPro" id="IPR048324">
    <property type="entry name" value="ZSWIM1-3_RNaseH-like"/>
</dbReference>
<dbReference type="InterPro" id="IPR029309">
    <property type="entry name" value="CaRF"/>
</dbReference>
<dbReference type="AlphaFoldDB" id="R7TQD6"/>
<evidence type="ECO:0000313" key="4">
    <source>
        <dbReference type="EMBL" id="ELT93245.1"/>
    </source>
</evidence>
<accession>R7TQD6</accession>
<dbReference type="PANTHER" id="PTHR47456">
    <property type="entry name" value="PHD-TYPE DOMAIN-CONTAINING PROTEIN"/>
    <property type="match status" value="1"/>
</dbReference>
<gene>
    <name evidence="4" type="ORF">CAPTEDRAFT_199149</name>
</gene>
<evidence type="ECO:0000256" key="2">
    <source>
        <dbReference type="SAM" id="MobiDB-lite"/>
    </source>
</evidence>
<feature type="coiled-coil region" evidence="1">
    <location>
        <begin position="1"/>
        <end position="47"/>
    </location>
</feature>
<evidence type="ECO:0000256" key="1">
    <source>
        <dbReference type="SAM" id="Coils"/>
    </source>
</evidence>
<reference evidence="5" key="3">
    <citation type="submission" date="2015-06" db="UniProtKB">
        <authorList>
            <consortium name="EnsemblMetazoa"/>
        </authorList>
    </citation>
    <scope>IDENTIFICATION</scope>
</reference>
<protein>
    <recommendedName>
        <fullName evidence="3">ZSWIM1/3 RNaseH-like domain-containing protein</fullName>
    </recommendedName>
</protein>
<evidence type="ECO:0000259" key="3">
    <source>
        <dbReference type="Pfam" id="PF21056"/>
    </source>
</evidence>
<dbReference type="EnsemblMetazoa" id="CapteT199149">
    <property type="protein sequence ID" value="CapteP199149"/>
    <property type="gene ID" value="CapteG199149"/>
</dbReference>
<organism evidence="4">
    <name type="scientific">Capitella teleta</name>
    <name type="common">Polychaete worm</name>
    <dbReference type="NCBI Taxonomy" id="283909"/>
    <lineage>
        <taxon>Eukaryota</taxon>
        <taxon>Metazoa</taxon>
        <taxon>Spiralia</taxon>
        <taxon>Lophotrochozoa</taxon>
        <taxon>Annelida</taxon>
        <taxon>Polychaeta</taxon>
        <taxon>Sedentaria</taxon>
        <taxon>Scolecida</taxon>
        <taxon>Capitellidae</taxon>
        <taxon>Capitella</taxon>
    </lineage>
</organism>
<name>R7TQD6_CAPTE</name>
<dbReference type="OrthoDB" id="6142716at2759"/>
<feature type="domain" description="ZSWIM1/3 RNaseH-like" evidence="3">
    <location>
        <begin position="341"/>
        <end position="442"/>
    </location>
</feature>
<reference evidence="6" key="1">
    <citation type="submission" date="2012-12" db="EMBL/GenBank/DDBJ databases">
        <authorList>
            <person name="Hellsten U."/>
            <person name="Grimwood J."/>
            <person name="Chapman J.A."/>
            <person name="Shapiro H."/>
            <person name="Aerts A."/>
            <person name="Otillar R.P."/>
            <person name="Terry A.Y."/>
            <person name="Boore J.L."/>
            <person name="Simakov O."/>
            <person name="Marletaz F."/>
            <person name="Cho S.-J."/>
            <person name="Edsinger-Gonzales E."/>
            <person name="Havlak P."/>
            <person name="Kuo D.-H."/>
            <person name="Larsson T."/>
            <person name="Lv J."/>
            <person name="Arendt D."/>
            <person name="Savage R."/>
            <person name="Osoegawa K."/>
            <person name="de Jong P."/>
            <person name="Lindberg D.R."/>
            <person name="Seaver E.C."/>
            <person name="Weisblat D.A."/>
            <person name="Putnam N.H."/>
            <person name="Grigoriev I.V."/>
            <person name="Rokhsar D.S."/>
        </authorList>
    </citation>
    <scope>NUCLEOTIDE SEQUENCE</scope>
    <source>
        <strain evidence="6">I ESC-2004</strain>
    </source>
</reference>
<evidence type="ECO:0000313" key="6">
    <source>
        <dbReference type="Proteomes" id="UP000014760"/>
    </source>
</evidence>
<dbReference type="PANTHER" id="PTHR47456:SF4">
    <property type="entry name" value="SWIM-TYPE DOMAIN-CONTAINING PROTEIN"/>
    <property type="match status" value="1"/>
</dbReference>
<dbReference type="OMA" id="IQMERRI"/>
<dbReference type="HOGENOM" id="CLU_441879_0_0_1"/>
<dbReference type="EMBL" id="AMQN01012893">
    <property type="status" value="NOT_ANNOTATED_CDS"/>
    <property type="molecule type" value="Genomic_DNA"/>
</dbReference>
<dbReference type="STRING" id="283909.R7TQD6"/>
<keyword evidence="6" id="KW-1185">Reference proteome</keyword>
<reference evidence="4 6" key="2">
    <citation type="journal article" date="2013" name="Nature">
        <title>Insights into bilaterian evolution from three spiralian genomes.</title>
        <authorList>
            <person name="Simakov O."/>
            <person name="Marletaz F."/>
            <person name="Cho S.J."/>
            <person name="Edsinger-Gonzales E."/>
            <person name="Havlak P."/>
            <person name="Hellsten U."/>
            <person name="Kuo D.H."/>
            <person name="Larsson T."/>
            <person name="Lv J."/>
            <person name="Arendt D."/>
            <person name="Savage R."/>
            <person name="Osoegawa K."/>
            <person name="de Jong P."/>
            <person name="Grimwood J."/>
            <person name="Chapman J.A."/>
            <person name="Shapiro H."/>
            <person name="Aerts A."/>
            <person name="Otillar R.P."/>
            <person name="Terry A.Y."/>
            <person name="Boore J.L."/>
            <person name="Grigoriev I.V."/>
            <person name="Lindberg D.R."/>
            <person name="Seaver E.C."/>
            <person name="Weisblat D.A."/>
            <person name="Putnam N.H."/>
            <person name="Rokhsar D.S."/>
        </authorList>
    </citation>
    <scope>NUCLEOTIDE SEQUENCE</scope>
    <source>
        <strain evidence="4 6">I ESC-2004</strain>
    </source>
</reference>
<evidence type="ECO:0000313" key="5">
    <source>
        <dbReference type="EnsemblMetazoa" id="CapteP199149"/>
    </source>
</evidence>
<dbReference type="EMBL" id="KB309823">
    <property type="protein sequence ID" value="ELT93245.1"/>
    <property type="molecule type" value="Genomic_DNA"/>
</dbReference>
<feature type="region of interest" description="Disordered" evidence="2">
    <location>
        <begin position="135"/>
        <end position="156"/>
    </location>
</feature>
<keyword evidence="1" id="KW-0175">Coiled coil</keyword>
<dbReference type="Pfam" id="PF21056">
    <property type="entry name" value="ZSWIM1-3_RNaseH-like"/>
    <property type="match status" value="1"/>
</dbReference>
<dbReference type="Pfam" id="PF15299">
    <property type="entry name" value="ALS2CR8"/>
    <property type="match status" value="1"/>
</dbReference>
<sequence length="619" mass="70579">VQGLLQAVAEEEAAVAEEEAEVAEEEAEVAEEEAVVAEEEVAKEEWATHFADCSPDCLQGYCNSAEDFRLLMESYCQCTASEFTKVNGTSLASNDFMAKKHKVLWSSAGPCIPVPFMHKPFLVVTRCQLECHHGKKKKTKSKEQDHQYASKKRRRIQPSKKVGCPAKVQIVKVAIFPDFEISVNARNKRDRASKLLRCALAQGESPNVTYRVYAKLPKIGEHKGHGFDEAETMHLSDKAIVQKIQDCAAAGINRAHDVEVILQSFVQDLFHGKDLPSPLDRRYFPSCRDILNIIASYRKKTLVASTDQERVGQLVGELEKGSGCRVFFRPYGQNGKQRLLFMYQSEGMRHLVNVYADSALLLDATYKVVKYEIPFFQVVVQTNCGFQVAAVFIVQHEDGPSIAEALGLFRRWNCIRRDPIFVIDHSIAELNAITNVWPDSQIFFCSFHREQAWDRWLRANCSPCNRDELRKLMRAVAHSANFSQLQGHLMALQDCCAYDDSVASWFESHWLKHLQRWAQCFHQVQVPRTTNGVESLHRILKYKFLAHYNDRSLHGFLGTVTQKYLSFMFQKYRAANLVSKTGRPYDPQLPDFLINRPLGFVRHCVQRIIVSILIDAIVR</sequence>
<dbReference type="Proteomes" id="UP000014760">
    <property type="component" value="Unassembled WGS sequence"/>
</dbReference>
<feature type="non-terminal residue" evidence="4">
    <location>
        <position position="1"/>
    </location>
</feature>
<proteinExistence type="predicted"/>
<dbReference type="GO" id="GO:0003700">
    <property type="term" value="F:DNA-binding transcription factor activity"/>
    <property type="evidence" value="ECO:0007669"/>
    <property type="project" value="InterPro"/>
</dbReference>